<accession>A0A8H4QJG9</accession>
<reference evidence="3 4" key="1">
    <citation type="submission" date="2019-12" db="EMBL/GenBank/DDBJ databases">
        <authorList>
            <person name="Floudas D."/>
            <person name="Bentzer J."/>
            <person name="Ahren D."/>
            <person name="Johansson T."/>
            <person name="Persson P."/>
            <person name="Tunlid A."/>
        </authorList>
    </citation>
    <scope>NUCLEOTIDE SEQUENCE [LARGE SCALE GENOMIC DNA]</scope>
    <source>
        <strain evidence="3 4">CBS 102.39</strain>
    </source>
</reference>
<evidence type="ECO:0000256" key="1">
    <source>
        <dbReference type="ARBA" id="ARBA00038090"/>
    </source>
</evidence>
<feature type="domain" description="Essential protein Yae1 N-terminal" evidence="2">
    <location>
        <begin position="23"/>
        <end position="61"/>
    </location>
</feature>
<evidence type="ECO:0000313" key="4">
    <source>
        <dbReference type="Proteomes" id="UP000521872"/>
    </source>
</evidence>
<keyword evidence="4" id="KW-1185">Reference proteome</keyword>
<protein>
    <recommendedName>
        <fullName evidence="2">Essential protein Yae1 N-terminal domain-containing protein</fullName>
    </recommendedName>
</protein>
<dbReference type="EMBL" id="JAACJL010000057">
    <property type="protein sequence ID" value="KAF4611926.1"/>
    <property type="molecule type" value="Genomic_DNA"/>
</dbReference>
<dbReference type="AlphaFoldDB" id="A0A8H4QJG9"/>
<organism evidence="3 4">
    <name type="scientific">Agrocybe pediades</name>
    <dbReference type="NCBI Taxonomy" id="84607"/>
    <lineage>
        <taxon>Eukaryota</taxon>
        <taxon>Fungi</taxon>
        <taxon>Dikarya</taxon>
        <taxon>Basidiomycota</taxon>
        <taxon>Agaricomycotina</taxon>
        <taxon>Agaricomycetes</taxon>
        <taxon>Agaricomycetidae</taxon>
        <taxon>Agaricales</taxon>
        <taxon>Agaricineae</taxon>
        <taxon>Strophariaceae</taxon>
        <taxon>Agrocybe</taxon>
    </lineage>
</organism>
<evidence type="ECO:0000313" key="3">
    <source>
        <dbReference type="EMBL" id="KAF4611926.1"/>
    </source>
</evidence>
<sequence>MDTSTDFDLESLVHVEQSFYETGYQDGFDHGRIHGLIEGRALGREQGFAMWEELGFYEGFALTWRAILVKQSREEEHLVRARKALVILLTGSYVHFEDEHMKPVHSI</sequence>
<dbReference type="InterPro" id="IPR052436">
    <property type="entry name" value="LTO1_adapter"/>
</dbReference>
<dbReference type="Pfam" id="PF09811">
    <property type="entry name" value="Yae1_N"/>
    <property type="match status" value="1"/>
</dbReference>
<comment type="caution">
    <text evidence="3">The sequence shown here is derived from an EMBL/GenBank/DDBJ whole genome shotgun (WGS) entry which is preliminary data.</text>
</comment>
<gene>
    <name evidence="3" type="ORF">D9613_004367</name>
</gene>
<dbReference type="Proteomes" id="UP000521872">
    <property type="component" value="Unassembled WGS sequence"/>
</dbReference>
<dbReference type="InterPro" id="IPR019191">
    <property type="entry name" value="Essential_protein_Yae1_N"/>
</dbReference>
<proteinExistence type="inferred from homology"/>
<dbReference type="PANTHER" id="PTHR28532:SF1">
    <property type="entry name" value="ORAL CANCER OVEREXPRESSED 1"/>
    <property type="match status" value="1"/>
</dbReference>
<dbReference type="PANTHER" id="PTHR28532">
    <property type="entry name" value="GEO13458P1"/>
    <property type="match status" value="1"/>
</dbReference>
<evidence type="ECO:0000259" key="2">
    <source>
        <dbReference type="Pfam" id="PF09811"/>
    </source>
</evidence>
<name>A0A8H4QJG9_9AGAR</name>
<comment type="similarity">
    <text evidence="1">Belongs to the LTO1 family.</text>
</comment>